<evidence type="ECO:0000313" key="1">
    <source>
        <dbReference type="EMBL" id="CRY96572.1"/>
    </source>
</evidence>
<organism evidence="1">
    <name type="scientific">uncultured prokaryote</name>
    <dbReference type="NCBI Taxonomy" id="198431"/>
    <lineage>
        <taxon>unclassified sequences</taxon>
        <taxon>environmental samples</taxon>
    </lineage>
</organism>
<proteinExistence type="predicted"/>
<dbReference type="EMBL" id="LN853727">
    <property type="protein sequence ID" value="CRY96572.1"/>
    <property type="molecule type" value="Genomic_DNA"/>
</dbReference>
<reference evidence="1" key="1">
    <citation type="submission" date="2015-06" db="EMBL/GenBank/DDBJ databases">
        <authorList>
            <person name="Joergensen T."/>
        </authorList>
    </citation>
    <scope>NUCLEOTIDE SEQUENCE</scope>
    <source>
        <strain evidence="1">RGFK1148</strain>
    </source>
</reference>
<name>A0A0H5QLC1_9ZZZZ</name>
<protein>
    <submittedName>
        <fullName evidence="1">Uncharacterized protein</fullName>
    </submittedName>
</protein>
<reference evidence="1" key="2">
    <citation type="submission" date="2015-07" db="EMBL/GenBank/DDBJ databases">
        <title>Plasmids, circular viruses and viroids from rat gut.</title>
        <authorList>
            <person name="Jorgensen T.J."/>
            <person name="Hansen M.A."/>
            <person name="Xu Z."/>
            <person name="Tabak M.A."/>
            <person name="Sorensen S.J."/>
            <person name="Hansen L.H."/>
        </authorList>
    </citation>
    <scope>NUCLEOTIDE SEQUENCE</scope>
    <source>
        <strain evidence="1">RGFK1148</strain>
    </source>
</reference>
<accession>A0A0H5QLC1</accession>
<sequence>MRLIPWQLRHFRAWLDMRRVYRELYRARRNGRAVLSVSAGIVLR</sequence>
<dbReference type="AlphaFoldDB" id="A0A0H5QLC1"/>